<keyword evidence="7 10" id="KW-1133">Transmembrane helix</keyword>
<dbReference type="InterPro" id="IPR038770">
    <property type="entry name" value="Na+/solute_symporter_sf"/>
</dbReference>
<feature type="transmembrane region" description="Helical" evidence="10">
    <location>
        <begin position="92"/>
        <end position="114"/>
    </location>
</feature>
<dbReference type="GO" id="GO:1902600">
    <property type="term" value="P:proton transmembrane transport"/>
    <property type="evidence" value="ECO:0007669"/>
    <property type="project" value="InterPro"/>
</dbReference>
<dbReference type="SUPFAM" id="SSF116726">
    <property type="entry name" value="TrkA C-terminal domain-like"/>
    <property type="match status" value="1"/>
</dbReference>
<evidence type="ECO:0000313" key="13">
    <source>
        <dbReference type="Proteomes" id="UP000243588"/>
    </source>
</evidence>
<feature type="transmembrane region" description="Helical" evidence="10">
    <location>
        <begin position="6"/>
        <end position="23"/>
    </location>
</feature>
<feature type="transmembrane region" description="Helical" evidence="10">
    <location>
        <begin position="336"/>
        <end position="358"/>
    </location>
</feature>
<evidence type="ECO:0000256" key="4">
    <source>
        <dbReference type="ARBA" id="ARBA00022475"/>
    </source>
</evidence>
<gene>
    <name evidence="12" type="ORF">SAMN05421818_102192</name>
</gene>
<feature type="transmembrane region" description="Helical" evidence="10">
    <location>
        <begin position="59"/>
        <end position="80"/>
    </location>
</feature>
<keyword evidence="5" id="KW-0630">Potassium</keyword>
<feature type="transmembrane region" description="Helical" evidence="10">
    <location>
        <begin position="364"/>
        <end position="388"/>
    </location>
</feature>
<accession>A0A1G8BR40</accession>
<keyword evidence="8" id="KW-0406">Ion transport</keyword>
<dbReference type="InterPro" id="IPR006153">
    <property type="entry name" value="Cation/H_exchanger_TM"/>
</dbReference>
<dbReference type="PANTHER" id="PTHR32507:SF7">
    <property type="entry name" value="K(+)_H(+) ANTIPORTER NHAP2"/>
    <property type="match status" value="1"/>
</dbReference>
<dbReference type="RefSeq" id="WP_090405367.1">
    <property type="nucleotide sequence ID" value="NZ_FNDQ01000002.1"/>
</dbReference>
<comment type="subcellular location">
    <subcellularLocation>
        <location evidence="1">Cell membrane</location>
        <topology evidence="1">Multi-pass membrane protein</topology>
    </subcellularLocation>
</comment>
<feature type="transmembrane region" description="Helical" evidence="10">
    <location>
        <begin position="300"/>
        <end position="324"/>
    </location>
</feature>
<keyword evidence="3" id="KW-0050">Antiport</keyword>
<feature type="domain" description="RCK C-terminal" evidence="11">
    <location>
        <begin position="404"/>
        <end position="487"/>
    </location>
</feature>
<dbReference type="Proteomes" id="UP000243588">
    <property type="component" value="Unassembled WGS sequence"/>
</dbReference>
<dbReference type="GO" id="GO:0005886">
    <property type="term" value="C:plasma membrane"/>
    <property type="evidence" value="ECO:0007669"/>
    <property type="project" value="UniProtKB-SubCell"/>
</dbReference>
<evidence type="ECO:0000256" key="8">
    <source>
        <dbReference type="ARBA" id="ARBA00023065"/>
    </source>
</evidence>
<dbReference type="Gene3D" id="1.20.1530.20">
    <property type="match status" value="1"/>
</dbReference>
<keyword evidence="13" id="KW-1185">Reference proteome</keyword>
<keyword evidence="6 10" id="KW-0812">Transmembrane</keyword>
<dbReference type="AlphaFoldDB" id="A0A1G8BR40"/>
<dbReference type="EMBL" id="FNDQ01000002">
    <property type="protein sequence ID" value="SDH35601.1"/>
    <property type="molecule type" value="Genomic_DNA"/>
</dbReference>
<evidence type="ECO:0000256" key="2">
    <source>
        <dbReference type="ARBA" id="ARBA00022448"/>
    </source>
</evidence>
<feature type="transmembrane region" description="Helical" evidence="10">
    <location>
        <begin position="219"/>
        <end position="239"/>
    </location>
</feature>
<keyword evidence="5" id="KW-0633">Potassium transport</keyword>
<dbReference type="Gene3D" id="3.30.70.1450">
    <property type="entry name" value="Regulator of K+ conductance, C-terminal domain"/>
    <property type="match status" value="1"/>
</dbReference>
<evidence type="ECO:0000256" key="7">
    <source>
        <dbReference type="ARBA" id="ARBA00022989"/>
    </source>
</evidence>
<dbReference type="Pfam" id="PF00999">
    <property type="entry name" value="Na_H_Exchanger"/>
    <property type="match status" value="1"/>
</dbReference>
<feature type="transmembrane region" description="Helical" evidence="10">
    <location>
        <begin position="245"/>
        <end position="264"/>
    </location>
</feature>
<evidence type="ECO:0000256" key="5">
    <source>
        <dbReference type="ARBA" id="ARBA00022538"/>
    </source>
</evidence>
<proteinExistence type="predicted"/>
<name>A0A1G8BR40_9FLAO</name>
<evidence type="ECO:0000256" key="6">
    <source>
        <dbReference type="ARBA" id="ARBA00022692"/>
    </source>
</evidence>
<dbReference type="GO" id="GO:0008324">
    <property type="term" value="F:monoatomic cation transmembrane transporter activity"/>
    <property type="evidence" value="ECO:0007669"/>
    <property type="project" value="InterPro"/>
</dbReference>
<dbReference type="PANTHER" id="PTHR32507">
    <property type="entry name" value="NA(+)/H(+) ANTIPORTER 1"/>
    <property type="match status" value="1"/>
</dbReference>
<evidence type="ECO:0000256" key="10">
    <source>
        <dbReference type="SAM" id="Phobius"/>
    </source>
</evidence>
<evidence type="ECO:0000256" key="9">
    <source>
        <dbReference type="ARBA" id="ARBA00023136"/>
    </source>
</evidence>
<evidence type="ECO:0000313" key="12">
    <source>
        <dbReference type="EMBL" id="SDH35601.1"/>
    </source>
</evidence>
<dbReference type="InterPro" id="IPR036721">
    <property type="entry name" value="RCK_C_sf"/>
</dbReference>
<dbReference type="Pfam" id="PF02080">
    <property type="entry name" value="TrkA_C"/>
    <property type="match status" value="1"/>
</dbReference>
<dbReference type="GO" id="GO:0006813">
    <property type="term" value="P:potassium ion transport"/>
    <property type="evidence" value="ECO:0007669"/>
    <property type="project" value="UniProtKB-KW"/>
</dbReference>
<sequence>MYTITPENILLVGSVLLFVSVLAGRTSFRFGIPVLLMFLFIGMLAGSEGLGGIHFDNPQLTQFIGIVSLNFILFSGGLDTHKDDIRPVAAKGIVLSTLGVLLTAFAVGTFVYYISPFTFLESLLLGSIVSSTDSAAVFSILRSKGLGLKNNIRPMLELESGSNDPMAYVLTITVLSFMQIPDMSWFSILESFVLQMLVGAVMGFVMGKAGRYVLNKLDLGYEGLYMVIVLALMFFTFSFTDVIRGNGFLAVYIAGLVLGNSKVVHKKQIIRFFDGMAWIMQIVLFLTLGLLVFPSEIINVAGIGIAVSIFMILVARPLAVFICLSFFKVDIRTKTFVSWVGLRGAVPIVFATYPLVAGVPQADIIFNIVFFITLISILFQGSTISLFAKWLKLDLPEEDKVKEQLTYDLDNREMTLMAIVDVKEHYPVVSKSLVDIDLPSSVIIAMIRRNKRFFIPSGSTVIEAGDKVVLLASDREEKRKTTAFFRGEGFLGVEE</sequence>
<keyword evidence="2" id="KW-0813">Transport</keyword>
<evidence type="ECO:0000256" key="1">
    <source>
        <dbReference type="ARBA" id="ARBA00004651"/>
    </source>
</evidence>
<keyword evidence="4" id="KW-1003">Cell membrane</keyword>
<feature type="transmembrane region" description="Helical" evidence="10">
    <location>
        <begin position="276"/>
        <end position="294"/>
    </location>
</feature>
<reference evidence="13" key="1">
    <citation type="submission" date="2016-10" db="EMBL/GenBank/DDBJ databases">
        <authorList>
            <person name="Varghese N."/>
            <person name="Submissions S."/>
        </authorList>
    </citation>
    <scope>NUCLEOTIDE SEQUENCE [LARGE SCALE GENOMIC DNA]</scope>
    <source>
        <strain evidence="13">DSM 23313</strain>
    </source>
</reference>
<dbReference type="NCBIfam" id="NF003716">
    <property type="entry name" value="PRK05326.1-3"/>
    <property type="match status" value="1"/>
</dbReference>
<evidence type="ECO:0000259" key="11">
    <source>
        <dbReference type="PROSITE" id="PS51202"/>
    </source>
</evidence>
<evidence type="ECO:0000256" key="3">
    <source>
        <dbReference type="ARBA" id="ARBA00022449"/>
    </source>
</evidence>
<feature type="transmembrane region" description="Helical" evidence="10">
    <location>
        <begin position="186"/>
        <end position="207"/>
    </location>
</feature>
<keyword evidence="9 10" id="KW-0472">Membrane</keyword>
<dbReference type="PROSITE" id="PS51202">
    <property type="entry name" value="RCK_C"/>
    <property type="match status" value="1"/>
</dbReference>
<feature type="transmembrane region" description="Helical" evidence="10">
    <location>
        <begin position="30"/>
        <end position="47"/>
    </location>
</feature>
<organism evidence="12 13">
    <name type="scientific">Myroides phaeus</name>
    <dbReference type="NCBI Taxonomy" id="702745"/>
    <lineage>
        <taxon>Bacteria</taxon>
        <taxon>Pseudomonadati</taxon>
        <taxon>Bacteroidota</taxon>
        <taxon>Flavobacteriia</taxon>
        <taxon>Flavobacteriales</taxon>
        <taxon>Flavobacteriaceae</taxon>
        <taxon>Myroides</taxon>
    </lineage>
</organism>
<dbReference type="NCBIfam" id="NF003715">
    <property type="entry name" value="PRK05326.1-2"/>
    <property type="match status" value="1"/>
</dbReference>
<dbReference type="STRING" id="702745.SAMN05421818_102192"/>
<protein>
    <submittedName>
        <fullName evidence="12">Cell volume regulation protein A</fullName>
    </submittedName>
</protein>
<dbReference type="GO" id="GO:0015297">
    <property type="term" value="F:antiporter activity"/>
    <property type="evidence" value="ECO:0007669"/>
    <property type="project" value="UniProtKB-KW"/>
</dbReference>
<dbReference type="InterPro" id="IPR006037">
    <property type="entry name" value="RCK_C"/>
</dbReference>